<organism evidence="2 3">
    <name type="scientific">Geodermatophilus saharensis</name>
    <dbReference type="NCBI Taxonomy" id="1137994"/>
    <lineage>
        <taxon>Bacteria</taxon>
        <taxon>Bacillati</taxon>
        <taxon>Actinomycetota</taxon>
        <taxon>Actinomycetes</taxon>
        <taxon>Geodermatophilales</taxon>
        <taxon>Geodermatophilaceae</taxon>
        <taxon>Geodermatophilus</taxon>
    </lineage>
</organism>
<accession>A0A239GJD7</accession>
<dbReference type="RefSeq" id="WP_141233839.1">
    <property type="nucleotide sequence ID" value="NZ_FZOH01000007.1"/>
</dbReference>
<protein>
    <submittedName>
        <fullName evidence="2">Uncharacterized protein</fullName>
    </submittedName>
</protein>
<dbReference type="Proteomes" id="UP000198386">
    <property type="component" value="Unassembled WGS sequence"/>
</dbReference>
<dbReference type="OrthoDB" id="4936255at2"/>
<dbReference type="EMBL" id="FZOH01000007">
    <property type="protein sequence ID" value="SNS69416.1"/>
    <property type="molecule type" value="Genomic_DNA"/>
</dbReference>
<proteinExistence type="predicted"/>
<evidence type="ECO:0000313" key="2">
    <source>
        <dbReference type="EMBL" id="SNS69416.1"/>
    </source>
</evidence>
<feature type="signal peptide" evidence="1">
    <location>
        <begin position="1"/>
        <end position="24"/>
    </location>
</feature>
<evidence type="ECO:0000313" key="3">
    <source>
        <dbReference type="Proteomes" id="UP000198386"/>
    </source>
</evidence>
<feature type="chain" id="PRO_5012331043" evidence="1">
    <location>
        <begin position="25"/>
        <end position="208"/>
    </location>
</feature>
<reference evidence="3" key="1">
    <citation type="submission" date="2017-06" db="EMBL/GenBank/DDBJ databases">
        <authorList>
            <person name="Varghese N."/>
            <person name="Submissions S."/>
        </authorList>
    </citation>
    <scope>NUCLEOTIDE SEQUENCE [LARGE SCALE GENOMIC DNA]</scope>
    <source>
        <strain evidence="3">DSM 45423</strain>
    </source>
</reference>
<keyword evidence="1" id="KW-0732">Signal</keyword>
<sequence>MRCTSTIGVLAAVVVGVGATPALADGGPDGADDAGFVPVEEVIPDYYAPVSFQACDSTVTLESGDVREVEVRVTENPDGTTTTEFRGAWTVDLTRADGAVIDELDISGPGVEVSGPTGATITLGGPSLLFPIDEVQQAAWDAAGLPEGDLAYVKRGEVQVRVTVDAEGVPVSEEWVRLDARIIDLCRWFDRGNARDHDRGRAHAARGW</sequence>
<gene>
    <name evidence="2" type="ORF">SAMN04488107_3451</name>
</gene>
<evidence type="ECO:0000256" key="1">
    <source>
        <dbReference type="SAM" id="SignalP"/>
    </source>
</evidence>
<name>A0A239GJD7_9ACTN</name>
<keyword evidence="3" id="KW-1185">Reference proteome</keyword>
<dbReference type="AlphaFoldDB" id="A0A239GJD7"/>